<comment type="subcellular location">
    <subcellularLocation>
        <location evidence="1">Nucleus membrane</location>
        <topology evidence="1">Single-pass membrane protein</topology>
    </subcellularLocation>
</comment>
<evidence type="ECO:0000256" key="6">
    <source>
        <dbReference type="ARBA" id="ARBA00023136"/>
    </source>
</evidence>
<evidence type="ECO:0000256" key="10">
    <source>
        <dbReference type="SAM" id="Phobius"/>
    </source>
</evidence>
<keyword evidence="3 10" id="KW-0812">Transmembrane</keyword>
<dbReference type="InterPro" id="IPR055098">
    <property type="entry name" value="Ig_NUP210_3rd"/>
</dbReference>
<dbReference type="Pfam" id="PF02368">
    <property type="entry name" value="Big_2"/>
    <property type="match status" value="1"/>
</dbReference>
<feature type="domain" description="BIG2" evidence="11">
    <location>
        <begin position="503"/>
        <end position="578"/>
    </location>
</feature>
<evidence type="ECO:0000256" key="8">
    <source>
        <dbReference type="ARBA" id="ARBA00023242"/>
    </source>
</evidence>
<dbReference type="InterPro" id="IPR045197">
    <property type="entry name" value="NUP210-like"/>
</dbReference>
<dbReference type="Pfam" id="PF22969">
    <property type="entry name" value="Ig_NUP210_2nd"/>
    <property type="match status" value="1"/>
</dbReference>
<keyword evidence="4" id="KW-0732">Signal</keyword>
<keyword evidence="13" id="KW-1185">Reference proteome</keyword>
<evidence type="ECO:0000313" key="13">
    <source>
        <dbReference type="Proteomes" id="UP001497522"/>
    </source>
</evidence>
<feature type="compositionally biased region" description="Polar residues" evidence="9">
    <location>
        <begin position="1953"/>
        <end position="1988"/>
    </location>
</feature>
<reference evidence="12" key="1">
    <citation type="submission" date="2024-03" db="EMBL/GenBank/DDBJ databases">
        <authorList>
            <consortium name="ELIXIR-Norway"/>
            <consortium name="Elixir Norway"/>
        </authorList>
    </citation>
    <scope>NUCLEOTIDE SEQUENCE</scope>
</reference>
<name>A0ABP1BKE6_9BRYO</name>
<dbReference type="PANTHER" id="PTHR23019">
    <property type="entry name" value="NUCLEAR PORE MEMBRANE GLYCOPROTEIN GP210-RELATED"/>
    <property type="match status" value="1"/>
</dbReference>
<dbReference type="PANTHER" id="PTHR23019:SF0">
    <property type="entry name" value="NUCLEAR PORE MEMBRANE GLYCOPROTEIN 210"/>
    <property type="match status" value="1"/>
</dbReference>
<dbReference type="Pfam" id="PF24425">
    <property type="entry name" value="Ig_GP210_15th"/>
    <property type="match status" value="1"/>
</dbReference>
<dbReference type="Pfam" id="PF22962">
    <property type="entry name" value="Ig_NUP210_7th"/>
    <property type="match status" value="1"/>
</dbReference>
<protein>
    <recommendedName>
        <fullName evidence="11">BIG2 domain-containing protein</fullName>
    </recommendedName>
</protein>
<dbReference type="Proteomes" id="UP001497522">
    <property type="component" value="Chromosome 5"/>
</dbReference>
<comment type="similarity">
    <text evidence="2">Belongs to the NUP210 family.</text>
</comment>
<dbReference type="Pfam" id="PF22967">
    <property type="entry name" value="Ig_NUP210_1st"/>
    <property type="match status" value="1"/>
</dbReference>
<dbReference type="SUPFAM" id="SSF49373">
    <property type="entry name" value="Invasin/intimin cell-adhesion fragments"/>
    <property type="match status" value="1"/>
</dbReference>
<keyword evidence="6 10" id="KW-0472">Membrane</keyword>
<dbReference type="InterPro" id="IPR003343">
    <property type="entry name" value="Big_2"/>
</dbReference>
<keyword evidence="5 10" id="KW-1133">Transmembrane helix</keyword>
<evidence type="ECO:0000313" key="12">
    <source>
        <dbReference type="EMBL" id="CAK9876054.1"/>
    </source>
</evidence>
<feature type="domain" description="BIG2" evidence="11">
    <location>
        <begin position="1188"/>
        <end position="1264"/>
    </location>
</feature>
<proteinExistence type="inferred from homology"/>
<evidence type="ECO:0000256" key="1">
    <source>
        <dbReference type="ARBA" id="ARBA00004590"/>
    </source>
</evidence>
<dbReference type="InterPro" id="IPR008964">
    <property type="entry name" value="Invasin/intimin_cell_adhesion"/>
</dbReference>
<feature type="domain" description="BIG2" evidence="11">
    <location>
        <begin position="1596"/>
        <end position="1667"/>
    </location>
</feature>
<dbReference type="SMART" id="SM00635">
    <property type="entry name" value="BID_2"/>
    <property type="match status" value="3"/>
</dbReference>
<evidence type="ECO:0000256" key="7">
    <source>
        <dbReference type="ARBA" id="ARBA00023180"/>
    </source>
</evidence>
<sequence length="2018" mass="218864">MVGAPWVKEWVCCCRQRIFPLFVLVGVILQLGACPTTASGLTTVVGRSGVQLGPHISSLNLLLPPLTSRPVRYHLRGYNGCFTWSWDHHDILNVEAEFNSTDTECSTGAVLTSIAPYAGRRTTSVHATDTVTGQILRCEVFVDKISRIQIFHHSLKLDLDGLATLRILAFDAEDNVFSSLAGLQIRWQLSPVSQAGDVSHRLTHVALKETPLSDDEIETQITMEQNGLGSDLYVVRGISAGEERVTAYFMEPNQDLMHIITLVVAEAVSLDPPSPLFIIPCTQLQYTLRALRRNEAKVVPLPSLHHRWSLDNSTVADIDPSKGLITARTYGTTMVVVEDLRVAGHQQTSMLHVVKPISLVLYLSPLPTRTITLSVRKDTPVMSSDSPWQVVVGHKYVVQILAFSWESGTQPLLLTKDNDLQLQSGESSAHWRISKVPEDVVAEQGWCNCTLLEALSEGNGSLVTTLTHGVMVQDKATGNWIKVLRVEQEIMVCTQVKIKTADSLDSLRLPWTPGLGQEYHLSAEGGCGKRAVDFQWSSSNPTVATVNALGVVQTKGLGNAVIRVSALYNAHNNDEVSVDVSFPSAIGPMPGLPVEVEVGLLLPAAIGLRDPAGEFMLLCDAFSKFVSWGIFGADGVFATEKGISSSLFPPIHTMLEDSKAHGLVPAQEAALKLIHPHACAWTLLSVAQAGRASVTALLNVGDSLLEQTAPAIEHPSLETSWSIAAFAPLTLEQASSGDAHGGYTYKISRNEWGSVNTPQNSPLKELLLVPGSSMNVILRGGPERWGQGVEFVDSHEVRPDHGESMGAVAVTHLQEGRMRIYSINCKMLGNYTVVFHRGNLIGENHPTKTIATTSLSLICDVPSAITLLIDKPENSLSQIREAAQVERDSSRCHMTPVTVINGRVIRVAAVALYNSRPFADSSSLIVNWKLLGCDNLAKWEAPESSEKVNYLDGWEQKLVLANVTGKCTVSAAVDGFIPKMLGIAKFTAAWTSQLTDAVHLQLVTALRLEPETVMLFFHPDAKESLSVLGGTSDIKPHVNNSKVAVVAPLDARGLIVAARGLGTALITIRDVGLATPASATALVTVADVAWVKMLLPEDASLQVGLCMTVQLEAGDKDGHVFKSSQFPFMSIQVHVEDEVLAIKPRGDTTAPDEIVVCGANVGLTTTFHVSVQQHSGKKVVTDFARVSVYAPLSIQPSSLVLAPGAKYVLVIHGGPQTSVVVQFKTSHPEIATVDSVTGLLEAKGLGNLTVEAEVHSNGGELLSKAGSAVSVQVPSAMKLNVRGGQLAVGHEITIFPFGTEENLFSFFDQCSNYKWSIGDEQVSFLKFREILKIKSRRWKDTDDWRKGLGNAYCVHTLSAGRTLVTLSFSCIFHYGGQEEHREYTPSGTLWVVPDPPLALGMKATWVLPPDYTSSPLLPQRTKHFPVRTDALSSGHNIVYSVMHVSKLEGDNDAGVVAILDKGRVHTSERMDVACIHARDHSTGRSEIATCIRVAEVASFTVGDDELAVHVAELSVGTDQQFVIIFRDNLGTPFLESGDAIPIVLDTNRADVISIKVADYDQSMDSTNVTIIALRQGTALVRVIYKSDPQIVDWIMIKVGAYVFPQSATVHIGGHVTFSIIGKGERGSWLSGNESIVHVNIHTGEAVAIGEGTTTVSFNGSRLTTYGTITVIQVVSISIGRPSSITLITNVPMPRQGIRFPVKFSDSNGHDIGLAADGHEVSYTCHVEPACIGEAKAWREPGESMFYCVFFPNSPEKVRSCVQKEGIQIQKSRDKRYRDVVMNISAVVEGTPFVKGTRETTFGGGFAIVDSPTEVSMLYQKGLHEDVVTLRSDRPEAIRIQLDNESDTAGPGGCAVYKVSPLFLLDFHQTIQQAVLFCSTGQQKEIPVVYKAGQQTVAALSFQVLTAVVIILVLLVLPLIFFARQLDLPRPVGSAQGTENFLVEEPLMNRAPVNGSTPLRSQGQRGFTSPRTPNVSDSTPPATARNFGSRSPPPPFTEYVSKTVENTPYYKRYDPSRTY</sequence>
<evidence type="ECO:0000256" key="9">
    <source>
        <dbReference type="SAM" id="MobiDB-lite"/>
    </source>
</evidence>
<evidence type="ECO:0000259" key="11">
    <source>
        <dbReference type="SMART" id="SM00635"/>
    </source>
</evidence>
<keyword evidence="8" id="KW-0539">Nucleus</keyword>
<keyword evidence="7" id="KW-0325">Glycoprotein</keyword>
<evidence type="ECO:0000256" key="3">
    <source>
        <dbReference type="ARBA" id="ARBA00022692"/>
    </source>
</evidence>
<evidence type="ECO:0000256" key="5">
    <source>
        <dbReference type="ARBA" id="ARBA00022989"/>
    </source>
</evidence>
<dbReference type="InterPro" id="IPR056232">
    <property type="entry name" value="Ig_GP210_15th"/>
</dbReference>
<evidence type="ECO:0000256" key="4">
    <source>
        <dbReference type="ARBA" id="ARBA00022729"/>
    </source>
</evidence>
<dbReference type="Pfam" id="PF26182">
    <property type="entry name" value="Ig_NUP210_5th"/>
    <property type="match status" value="1"/>
</dbReference>
<dbReference type="InterPro" id="IPR055099">
    <property type="entry name" value="Ig_NUP210_7th"/>
</dbReference>
<dbReference type="EMBL" id="OZ023706">
    <property type="protein sequence ID" value="CAK9876054.1"/>
    <property type="molecule type" value="Genomic_DNA"/>
</dbReference>
<feature type="region of interest" description="Disordered" evidence="9">
    <location>
        <begin position="1951"/>
        <end position="1999"/>
    </location>
</feature>
<dbReference type="InterPro" id="IPR055096">
    <property type="entry name" value="Ig_NUP210_1st"/>
</dbReference>
<gene>
    <name evidence="12" type="ORF">CSSPJE1EN2_LOCUS18276</name>
</gene>
<dbReference type="Gene3D" id="2.60.40.1080">
    <property type="match status" value="1"/>
</dbReference>
<dbReference type="InterPro" id="IPR055097">
    <property type="entry name" value="Ig_NUP210_2nd"/>
</dbReference>
<accession>A0ABP1BKE6</accession>
<dbReference type="Pfam" id="PF22963">
    <property type="entry name" value="Ig_NUP210_3rd"/>
    <property type="match status" value="1"/>
</dbReference>
<organism evidence="12 13">
    <name type="scientific">Sphagnum jensenii</name>
    <dbReference type="NCBI Taxonomy" id="128206"/>
    <lineage>
        <taxon>Eukaryota</taxon>
        <taxon>Viridiplantae</taxon>
        <taxon>Streptophyta</taxon>
        <taxon>Embryophyta</taxon>
        <taxon>Bryophyta</taxon>
        <taxon>Sphagnophytina</taxon>
        <taxon>Sphagnopsida</taxon>
        <taxon>Sphagnales</taxon>
        <taxon>Sphagnaceae</taxon>
        <taxon>Sphagnum</taxon>
    </lineage>
</organism>
<evidence type="ECO:0000256" key="2">
    <source>
        <dbReference type="ARBA" id="ARBA00007313"/>
    </source>
</evidence>
<feature type="transmembrane region" description="Helical" evidence="10">
    <location>
        <begin position="1899"/>
        <end position="1921"/>
    </location>
</feature>